<keyword evidence="1" id="KW-0732">Signal</keyword>
<gene>
    <name evidence="2" type="ORF">PPERSA_10600</name>
</gene>
<dbReference type="EMBL" id="LDAU01000229">
    <property type="protein sequence ID" value="KRW98829.1"/>
    <property type="molecule type" value="Genomic_DNA"/>
</dbReference>
<reference evidence="2 3" key="1">
    <citation type="journal article" date="2015" name="Sci. Rep.">
        <title>Genome of the facultative scuticociliatosis pathogen Pseudocohnilembus persalinus provides insight into its virulence through horizontal gene transfer.</title>
        <authorList>
            <person name="Xiong J."/>
            <person name="Wang G."/>
            <person name="Cheng J."/>
            <person name="Tian M."/>
            <person name="Pan X."/>
            <person name="Warren A."/>
            <person name="Jiang C."/>
            <person name="Yuan D."/>
            <person name="Miao W."/>
        </authorList>
    </citation>
    <scope>NUCLEOTIDE SEQUENCE [LARGE SCALE GENOMIC DNA]</scope>
    <source>
        <strain evidence="2">36N120E</strain>
    </source>
</reference>
<sequence length="140" mass="16095">MEKQKLNNNSSILLFIYILFLFQISQVQSTNGAESDYGMGQYTYNLMADCQTICIQNVPNSCNTDNDCVKDFKDVMNANSGNYSDDCKDSWKHLQGVQKYGDKIDWDMIEKSYRPCYQKVLKGARSDTGKTLMECYLNQN</sequence>
<evidence type="ECO:0008006" key="4">
    <source>
        <dbReference type="Google" id="ProtNLM"/>
    </source>
</evidence>
<dbReference type="InParanoid" id="A0A0V0Q9A8"/>
<feature type="signal peptide" evidence="1">
    <location>
        <begin position="1"/>
        <end position="29"/>
    </location>
</feature>
<keyword evidence="3" id="KW-1185">Reference proteome</keyword>
<evidence type="ECO:0000313" key="2">
    <source>
        <dbReference type="EMBL" id="KRW98829.1"/>
    </source>
</evidence>
<accession>A0A0V0Q9A8</accession>
<name>A0A0V0Q9A8_PSEPJ</name>
<evidence type="ECO:0000256" key="1">
    <source>
        <dbReference type="SAM" id="SignalP"/>
    </source>
</evidence>
<organism evidence="2 3">
    <name type="scientific">Pseudocohnilembus persalinus</name>
    <name type="common">Ciliate</name>
    <dbReference type="NCBI Taxonomy" id="266149"/>
    <lineage>
        <taxon>Eukaryota</taxon>
        <taxon>Sar</taxon>
        <taxon>Alveolata</taxon>
        <taxon>Ciliophora</taxon>
        <taxon>Intramacronucleata</taxon>
        <taxon>Oligohymenophorea</taxon>
        <taxon>Scuticociliatia</taxon>
        <taxon>Philasterida</taxon>
        <taxon>Pseudocohnilembidae</taxon>
        <taxon>Pseudocohnilembus</taxon>
    </lineage>
</organism>
<evidence type="ECO:0000313" key="3">
    <source>
        <dbReference type="Proteomes" id="UP000054937"/>
    </source>
</evidence>
<protein>
    <recommendedName>
        <fullName evidence="4">Transmembrane protein</fullName>
    </recommendedName>
</protein>
<proteinExistence type="predicted"/>
<dbReference type="Proteomes" id="UP000054937">
    <property type="component" value="Unassembled WGS sequence"/>
</dbReference>
<dbReference type="AlphaFoldDB" id="A0A0V0Q9A8"/>
<comment type="caution">
    <text evidence="2">The sequence shown here is derived from an EMBL/GenBank/DDBJ whole genome shotgun (WGS) entry which is preliminary data.</text>
</comment>
<feature type="chain" id="PRO_5006867369" description="Transmembrane protein" evidence="1">
    <location>
        <begin position="30"/>
        <end position="140"/>
    </location>
</feature>